<evidence type="ECO:0000313" key="1">
    <source>
        <dbReference type="EMBL" id="MBZ3877858.1"/>
    </source>
</evidence>
<gene>
    <name evidence="1" type="ORF">SUZIE_145065</name>
</gene>
<keyword evidence="2" id="KW-1185">Reference proteome</keyword>
<dbReference type="EMBL" id="JAATJV010307398">
    <property type="protein sequence ID" value="MBZ3877858.1"/>
    <property type="molecule type" value="Genomic_DNA"/>
</dbReference>
<proteinExistence type="predicted"/>
<organism evidence="1 2">
    <name type="scientific">Sciurus carolinensis</name>
    <name type="common">Eastern gray squirrel</name>
    <dbReference type="NCBI Taxonomy" id="30640"/>
    <lineage>
        <taxon>Eukaryota</taxon>
        <taxon>Metazoa</taxon>
        <taxon>Chordata</taxon>
        <taxon>Craniata</taxon>
        <taxon>Vertebrata</taxon>
        <taxon>Euteleostomi</taxon>
        <taxon>Mammalia</taxon>
        <taxon>Eutheria</taxon>
        <taxon>Euarchontoglires</taxon>
        <taxon>Glires</taxon>
        <taxon>Rodentia</taxon>
        <taxon>Sciuromorpha</taxon>
        <taxon>Sciuridae</taxon>
        <taxon>Sciurinae</taxon>
        <taxon>Sciurini</taxon>
        <taxon>Sciurus</taxon>
    </lineage>
</organism>
<dbReference type="SUPFAM" id="SSF52317">
    <property type="entry name" value="Class I glutamine amidotransferase-like"/>
    <property type="match status" value="1"/>
</dbReference>
<evidence type="ECO:0000313" key="2">
    <source>
        <dbReference type="Proteomes" id="UP001166674"/>
    </source>
</evidence>
<name>A0AA41SV65_SCICA</name>
<comment type="caution">
    <text evidence="1">The sequence shown here is derived from an EMBL/GenBank/DDBJ whole genome shotgun (WGS) entry which is preliminary data.</text>
</comment>
<dbReference type="Proteomes" id="UP001166674">
    <property type="component" value="Unassembled WGS sequence"/>
</dbReference>
<accession>A0AA41SV65</accession>
<protein>
    <submittedName>
        <fullName evidence="1">Protein deglycase DJ-1</fullName>
    </submittedName>
</protein>
<sequence>MMNWSHYSYSENCKEQDGLIVTSRGPRTNFESTLAILEALSGKEVADKVKAPLVLKDRHLALQRRPHSSCPPEPRWLVGTAEAACCVT</sequence>
<dbReference type="Gene3D" id="3.40.50.880">
    <property type="match status" value="1"/>
</dbReference>
<dbReference type="InterPro" id="IPR029062">
    <property type="entry name" value="Class_I_gatase-like"/>
</dbReference>
<reference evidence="1" key="1">
    <citation type="submission" date="2020-03" db="EMBL/GenBank/DDBJ databases">
        <title>Studies in the Genomics of Life Span.</title>
        <authorList>
            <person name="Glass D."/>
        </authorList>
    </citation>
    <scope>NUCLEOTIDE SEQUENCE</scope>
    <source>
        <strain evidence="1">SUZIE</strain>
        <tissue evidence="1">Muscle</tissue>
    </source>
</reference>
<dbReference type="AlphaFoldDB" id="A0AA41SV65"/>